<keyword evidence="8" id="KW-0378">Hydrolase</keyword>
<gene>
    <name evidence="8" type="ordered locus">azo1818</name>
</gene>
<keyword evidence="3 7" id="KW-0812">Transmembrane</keyword>
<feature type="transmembrane region" description="Helical" evidence="7">
    <location>
        <begin position="153"/>
        <end position="176"/>
    </location>
</feature>
<feature type="transmembrane region" description="Helical" evidence="7">
    <location>
        <begin position="262"/>
        <end position="287"/>
    </location>
</feature>
<evidence type="ECO:0000256" key="3">
    <source>
        <dbReference type="ARBA" id="ARBA00022692"/>
    </source>
</evidence>
<accession>A1K6I0</accession>
<feature type="transmembrane region" description="Helical" evidence="7">
    <location>
        <begin position="196"/>
        <end position="219"/>
    </location>
</feature>
<evidence type="ECO:0000313" key="9">
    <source>
        <dbReference type="Proteomes" id="UP000002588"/>
    </source>
</evidence>
<organism evidence="8 9">
    <name type="scientific">Azoarcus sp. (strain BH72)</name>
    <dbReference type="NCBI Taxonomy" id="418699"/>
    <lineage>
        <taxon>Bacteria</taxon>
        <taxon>Pseudomonadati</taxon>
        <taxon>Pseudomonadota</taxon>
        <taxon>Betaproteobacteria</taxon>
        <taxon>Rhodocyclales</taxon>
        <taxon>Zoogloeaceae</taxon>
        <taxon>Azoarcus</taxon>
    </lineage>
</organism>
<keyword evidence="2" id="KW-1003">Cell membrane</keyword>
<proteinExistence type="predicted"/>
<dbReference type="RefSeq" id="WP_011765551.1">
    <property type="nucleotide sequence ID" value="NC_008702.1"/>
</dbReference>
<evidence type="ECO:0000256" key="7">
    <source>
        <dbReference type="SAM" id="Phobius"/>
    </source>
</evidence>
<dbReference type="PIRSF" id="PIRSF035875">
    <property type="entry name" value="RNase_BN"/>
    <property type="match status" value="1"/>
</dbReference>
<sequence length="306" mass="31423">MVDQALPPQREPRAGARRRPSWPRRAGRFVGAALGDWLADGGPSMSAAVAFYAAFSLAPVLVVAIAVASLFVGAEAVQGRLFSGIQAVVGDEGAVVVQAMVASAWKAGGGGWMGGLSLAGTVIGATATFAELNRSLNIVWRAPENPRVIASLLRVRLVSFGMVVGTGFLVVVLLIADAGLAYGGRMLLGAMDLDLALVLGLLEQAVSFAFLCIAFSLLLKLLPDVHVPWGAALVGGIATAALFSLGKQLFARYLAYAGTANAFGAAGSLAVLMMWLFFSAAVFLLGAELAARAGGGRPDARITPGL</sequence>
<evidence type="ECO:0000256" key="1">
    <source>
        <dbReference type="ARBA" id="ARBA00004651"/>
    </source>
</evidence>
<dbReference type="STRING" id="62928.azo1818"/>
<dbReference type="HOGENOM" id="CLU_045539_5_3_4"/>
<evidence type="ECO:0000313" key="8">
    <source>
        <dbReference type="EMBL" id="CAL94435.1"/>
    </source>
</evidence>
<dbReference type="AlphaFoldDB" id="A1K6I0"/>
<evidence type="ECO:0000256" key="6">
    <source>
        <dbReference type="SAM" id="MobiDB-lite"/>
    </source>
</evidence>
<reference evidence="8 9" key="1">
    <citation type="journal article" date="2006" name="Nat. Biotechnol.">
        <title>Complete genome of the mutualistic, N2-fixing grass endophyte Azoarcus sp. strain BH72.</title>
        <authorList>
            <person name="Krause A."/>
            <person name="Ramakumar A."/>
            <person name="Bartels D."/>
            <person name="Battistoni F."/>
            <person name="Bekel T."/>
            <person name="Boch J."/>
            <person name="Boehm M."/>
            <person name="Friedrich F."/>
            <person name="Hurek T."/>
            <person name="Krause L."/>
            <person name="Linke B."/>
            <person name="McHardy A.C."/>
            <person name="Sarkar A."/>
            <person name="Schneiker S."/>
            <person name="Syed A.A."/>
            <person name="Thauer R."/>
            <person name="Vorhoelter F.-J."/>
            <person name="Weidner S."/>
            <person name="Puehler A."/>
            <person name="Reinhold-Hurek B."/>
            <person name="Kaiser O."/>
            <person name="Goesmann A."/>
        </authorList>
    </citation>
    <scope>NUCLEOTIDE SEQUENCE [LARGE SCALE GENOMIC DNA]</scope>
    <source>
        <strain evidence="8 9">BH72</strain>
    </source>
</reference>
<dbReference type="eggNOG" id="COG1295">
    <property type="taxonomic scope" value="Bacteria"/>
</dbReference>
<dbReference type="GO" id="GO:0008859">
    <property type="term" value="F:exoribonuclease II activity"/>
    <property type="evidence" value="ECO:0007669"/>
    <property type="project" value="UniProtKB-EC"/>
</dbReference>
<comment type="subcellular location">
    <subcellularLocation>
        <location evidence="1">Cell membrane</location>
        <topology evidence="1">Multi-pass membrane protein</topology>
    </subcellularLocation>
</comment>
<feature type="transmembrane region" description="Helical" evidence="7">
    <location>
        <begin position="231"/>
        <end position="250"/>
    </location>
</feature>
<dbReference type="Pfam" id="PF03631">
    <property type="entry name" value="Virul_fac_BrkB"/>
    <property type="match status" value="1"/>
</dbReference>
<evidence type="ECO:0000256" key="2">
    <source>
        <dbReference type="ARBA" id="ARBA00022475"/>
    </source>
</evidence>
<keyword evidence="4 7" id="KW-1133">Transmembrane helix</keyword>
<dbReference type="EC" id="3.1.13.1" evidence="8"/>
<dbReference type="KEGG" id="azo:azo1818"/>
<keyword evidence="5 7" id="KW-0472">Membrane</keyword>
<evidence type="ECO:0000256" key="5">
    <source>
        <dbReference type="ARBA" id="ARBA00023136"/>
    </source>
</evidence>
<dbReference type="PANTHER" id="PTHR30213:SF1">
    <property type="entry name" value="INNER MEMBRANE PROTEIN YHJD"/>
    <property type="match status" value="1"/>
</dbReference>
<dbReference type="InterPro" id="IPR017039">
    <property type="entry name" value="Virul_fac_BrkB"/>
</dbReference>
<name>A1K6I0_AZOSB</name>
<dbReference type="PANTHER" id="PTHR30213">
    <property type="entry name" value="INNER MEMBRANE PROTEIN YHJD"/>
    <property type="match status" value="1"/>
</dbReference>
<feature type="transmembrane region" description="Helical" evidence="7">
    <location>
        <begin position="111"/>
        <end position="132"/>
    </location>
</feature>
<dbReference type="Proteomes" id="UP000002588">
    <property type="component" value="Chromosome"/>
</dbReference>
<dbReference type="EMBL" id="AM406670">
    <property type="protein sequence ID" value="CAL94435.1"/>
    <property type="molecule type" value="Genomic_DNA"/>
</dbReference>
<keyword evidence="9" id="KW-1185">Reference proteome</keyword>
<protein>
    <submittedName>
        <fullName evidence="8">Exoribonuclease II</fullName>
        <ecNumber evidence="8">3.1.13.1</ecNumber>
    </submittedName>
</protein>
<evidence type="ECO:0000256" key="4">
    <source>
        <dbReference type="ARBA" id="ARBA00022989"/>
    </source>
</evidence>
<feature type="region of interest" description="Disordered" evidence="6">
    <location>
        <begin position="1"/>
        <end position="22"/>
    </location>
</feature>
<dbReference type="GO" id="GO:0005886">
    <property type="term" value="C:plasma membrane"/>
    <property type="evidence" value="ECO:0007669"/>
    <property type="project" value="UniProtKB-SubCell"/>
</dbReference>
<dbReference type="NCBIfam" id="TIGR00765">
    <property type="entry name" value="yihY_not_rbn"/>
    <property type="match status" value="1"/>
</dbReference>
<feature type="transmembrane region" description="Helical" evidence="7">
    <location>
        <begin position="49"/>
        <end position="72"/>
    </location>
</feature>